<sequence length="206" mass="23325">MSTIAPPTAKETAAAKGILRKLVALVARAYYEPKHIIVLDLLSRVNSQRDEELARALRVQSKELHKVCGKLKSDGLVKVEARGEQIGPAVENRPQRKINRSYYYIDYKHFVDVVKWKIYKIGKMIEKEVQMQMANMPYKCPVCNKEFSALDFAMLDKTANMVPLCDVCRVEIQQGSAGLDSTGVSEKYTKFMNESQPIVELLKQNG</sequence>
<dbReference type="RefSeq" id="XP_016605761.1">
    <property type="nucleotide sequence ID" value="XM_016755356.1"/>
</dbReference>
<dbReference type="InterPro" id="IPR002853">
    <property type="entry name" value="TFIIE_asu"/>
</dbReference>
<dbReference type="InterPro" id="IPR013083">
    <property type="entry name" value="Znf_RING/FYVE/PHD"/>
</dbReference>
<dbReference type="Proteomes" id="UP000053201">
    <property type="component" value="Unassembled WGS sequence"/>
</dbReference>
<gene>
    <name evidence="5" type="ORF">SPPG_07183</name>
</gene>
<dbReference type="InterPro" id="IPR039997">
    <property type="entry name" value="TFE"/>
</dbReference>
<keyword evidence="3" id="KW-0804">Transcription</keyword>
<evidence type="ECO:0000259" key="4">
    <source>
        <dbReference type="PROSITE" id="PS51344"/>
    </source>
</evidence>
<dbReference type="SUPFAM" id="SSF57783">
    <property type="entry name" value="Zinc beta-ribbon"/>
    <property type="match status" value="1"/>
</dbReference>
<name>A0A0L0H9M8_SPIPD</name>
<dbReference type="GO" id="GO:0006367">
    <property type="term" value="P:transcription initiation at RNA polymerase II promoter"/>
    <property type="evidence" value="ECO:0007669"/>
    <property type="project" value="InterPro"/>
</dbReference>
<protein>
    <recommendedName>
        <fullName evidence="4">HTH TFE/IIEalpha-type domain-containing protein</fullName>
    </recommendedName>
</protein>
<dbReference type="PANTHER" id="PTHR13097">
    <property type="entry name" value="TRANSCRIPTION INITIATION FACTOR IIE, ALPHA SUBUNIT"/>
    <property type="match status" value="1"/>
</dbReference>
<keyword evidence="2" id="KW-0805">Transcription regulation</keyword>
<organism evidence="5 6">
    <name type="scientific">Spizellomyces punctatus (strain DAOM BR117)</name>
    <dbReference type="NCBI Taxonomy" id="645134"/>
    <lineage>
        <taxon>Eukaryota</taxon>
        <taxon>Fungi</taxon>
        <taxon>Fungi incertae sedis</taxon>
        <taxon>Chytridiomycota</taxon>
        <taxon>Chytridiomycota incertae sedis</taxon>
        <taxon>Chytridiomycetes</taxon>
        <taxon>Spizellomycetales</taxon>
        <taxon>Spizellomycetaceae</taxon>
        <taxon>Spizellomyces</taxon>
    </lineage>
</organism>
<dbReference type="VEuPathDB" id="FungiDB:SPPG_07183"/>
<dbReference type="Pfam" id="PF02002">
    <property type="entry name" value="TFIIE_alpha"/>
    <property type="match status" value="1"/>
</dbReference>
<evidence type="ECO:0000256" key="2">
    <source>
        <dbReference type="ARBA" id="ARBA00023015"/>
    </source>
</evidence>
<dbReference type="InterPro" id="IPR024550">
    <property type="entry name" value="TFIIEa/SarR/Rpc3_HTH_dom"/>
</dbReference>
<feature type="domain" description="HTH TFE/IIEalpha-type" evidence="4">
    <location>
        <begin position="19"/>
        <end position="115"/>
    </location>
</feature>
<dbReference type="GeneID" id="27690421"/>
<dbReference type="PROSITE" id="PS51344">
    <property type="entry name" value="HTH_TFE_IIE"/>
    <property type="match status" value="1"/>
</dbReference>
<proteinExistence type="inferred from homology"/>
<dbReference type="PANTHER" id="PTHR13097:SF7">
    <property type="entry name" value="GENERAL TRANSCRIPTION FACTOR IIE SUBUNIT 1"/>
    <property type="match status" value="1"/>
</dbReference>
<dbReference type="SMART" id="SM00531">
    <property type="entry name" value="TFIIE"/>
    <property type="match status" value="1"/>
</dbReference>
<dbReference type="OMA" id="MEFEPIM"/>
<dbReference type="InParanoid" id="A0A0L0H9M8"/>
<keyword evidence="6" id="KW-1185">Reference proteome</keyword>
<dbReference type="EMBL" id="KQ257463">
    <property type="protein sequence ID" value="KNC97721.1"/>
    <property type="molecule type" value="Genomic_DNA"/>
</dbReference>
<dbReference type="AlphaFoldDB" id="A0A0L0H9M8"/>
<comment type="similarity">
    <text evidence="1">Belongs to the TFIIE alpha subunit family.</text>
</comment>
<dbReference type="STRING" id="645134.A0A0L0H9M8"/>
<evidence type="ECO:0000256" key="3">
    <source>
        <dbReference type="ARBA" id="ARBA00023163"/>
    </source>
</evidence>
<accession>A0A0L0H9M8</accession>
<dbReference type="GO" id="GO:0005673">
    <property type="term" value="C:transcription factor TFIIE complex"/>
    <property type="evidence" value="ECO:0007669"/>
    <property type="project" value="TreeGrafter"/>
</dbReference>
<evidence type="ECO:0000313" key="5">
    <source>
        <dbReference type="EMBL" id="KNC97721.1"/>
    </source>
</evidence>
<evidence type="ECO:0000313" key="6">
    <source>
        <dbReference type="Proteomes" id="UP000053201"/>
    </source>
</evidence>
<dbReference type="InterPro" id="IPR017919">
    <property type="entry name" value="TFIIE/TFIIEa_HTH"/>
</dbReference>
<dbReference type="Gene3D" id="3.30.40.10">
    <property type="entry name" value="Zinc/RING finger domain, C3HC4 (zinc finger)"/>
    <property type="match status" value="1"/>
</dbReference>
<dbReference type="eggNOG" id="KOG2593">
    <property type="taxonomic scope" value="Eukaryota"/>
</dbReference>
<dbReference type="OrthoDB" id="361102at2759"/>
<evidence type="ECO:0000256" key="1">
    <source>
        <dbReference type="ARBA" id="ARBA00008947"/>
    </source>
</evidence>
<reference evidence="5 6" key="1">
    <citation type="submission" date="2009-08" db="EMBL/GenBank/DDBJ databases">
        <title>The Genome Sequence of Spizellomyces punctatus strain DAOM BR117.</title>
        <authorList>
            <consortium name="The Broad Institute Genome Sequencing Platform"/>
            <person name="Russ C."/>
            <person name="Cuomo C."/>
            <person name="Shea T."/>
            <person name="Young S.K."/>
            <person name="Zeng Q."/>
            <person name="Koehrsen M."/>
            <person name="Haas B."/>
            <person name="Borodovsky M."/>
            <person name="Guigo R."/>
            <person name="Alvarado L."/>
            <person name="Berlin A."/>
            <person name="Bochicchio J."/>
            <person name="Borenstein D."/>
            <person name="Chapman S."/>
            <person name="Chen Z."/>
            <person name="Engels R."/>
            <person name="Freedman E."/>
            <person name="Gellesch M."/>
            <person name="Goldberg J."/>
            <person name="Griggs A."/>
            <person name="Gujja S."/>
            <person name="Heiman D."/>
            <person name="Hepburn T."/>
            <person name="Howarth C."/>
            <person name="Jen D."/>
            <person name="Larson L."/>
            <person name="Lewis B."/>
            <person name="Mehta T."/>
            <person name="Park D."/>
            <person name="Pearson M."/>
            <person name="Roberts A."/>
            <person name="Saif S."/>
            <person name="Shenoy N."/>
            <person name="Sisk P."/>
            <person name="Stolte C."/>
            <person name="Sykes S."/>
            <person name="Thomson T."/>
            <person name="Walk T."/>
            <person name="White J."/>
            <person name="Yandava C."/>
            <person name="Burger G."/>
            <person name="Gray M.W."/>
            <person name="Holland P.W.H."/>
            <person name="King N."/>
            <person name="Lang F.B.F."/>
            <person name="Roger A.J."/>
            <person name="Ruiz-Trillo I."/>
            <person name="Lander E."/>
            <person name="Nusbaum C."/>
        </authorList>
    </citation>
    <scope>NUCLEOTIDE SEQUENCE [LARGE SCALE GENOMIC DNA]</scope>
    <source>
        <strain evidence="5 6">DAOM BR117</strain>
    </source>
</reference>